<proteinExistence type="predicted"/>
<reference evidence="2" key="1">
    <citation type="journal article" date="2013" name="Environ. Microbiol.">
        <title>Microbiota from the distal guts of lean and obese adolescents exhibit partial functional redundancy besides clear differences in community structure.</title>
        <authorList>
            <person name="Ferrer M."/>
            <person name="Ruiz A."/>
            <person name="Lanza F."/>
            <person name="Haange S.B."/>
            <person name="Oberbach A."/>
            <person name="Till H."/>
            <person name="Bargiela R."/>
            <person name="Campoy C."/>
            <person name="Segura M.T."/>
            <person name="Richter M."/>
            <person name="von Bergen M."/>
            <person name="Seifert J."/>
            <person name="Suarez A."/>
        </authorList>
    </citation>
    <scope>NUCLEOTIDE SEQUENCE</scope>
</reference>
<accession>K1RYS3</accession>
<evidence type="ECO:0000259" key="1">
    <source>
        <dbReference type="PROSITE" id="PS50994"/>
    </source>
</evidence>
<dbReference type="GO" id="GO:0015074">
    <property type="term" value="P:DNA integration"/>
    <property type="evidence" value="ECO:0007669"/>
    <property type="project" value="InterPro"/>
</dbReference>
<dbReference type="PROSITE" id="PS50994">
    <property type="entry name" value="INTEGRASE"/>
    <property type="match status" value="1"/>
</dbReference>
<feature type="domain" description="Integrase catalytic" evidence="1">
    <location>
        <begin position="144"/>
        <end position="295"/>
    </location>
</feature>
<dbReference type="PANTHER" id="PTHR35004:SF8">
    <property type="entry name" value="TRANSPOSASE RV3428C-RELATED"/>
    <property type="match status" value="1"/>
</dbReference>
<comment type="caution">
    <text evidence="2">The sequence shown here is derived from an EMBL/GenBank/DDBJ whole genome shotgun (WGS) entry which is preliminary data.</text>
</comment>
<sequence>MIAKGGITMQDYNTIIGSIQMRLNGCQTRSVMDRYKIGSGTLNLIMSRYHANGIPIEELRMMAPKEVENLFYPQKNLQRKDVPLPDFQYYYDRIHAPGSRMNISFCWLDYKEKNPDGYEKSQFYEYFNRFIAENYGGQKVSMAVNRIPGEKMYIDWVGDQPELLTDTETGEIKKVHIFATTLGVSSLIYAEAFPNEKLPCFIEGCAHAVSFYGAVTKYFVPDNLRTAVTKHTKDELILQSTFADLEDFYETIVLPPPARKPKGKPTVENHVRYLEIHLVEKLKEKIYVSFEDLND</sequence>
<dbReference type="InterPro" id="IPR001584">
    <property type="entry name" value="Integrase_cat-core"/>
</dbReference>
<gene>
    <name evidence="2" type="ORF">OBE_12482</name>
</gene>
<dbReference type="PANTHER" id="PTHR35004">
    <property type="entry name" value="TRANSPOSASE RV3428C-RELATED"/>
    <property type="match status" value="1"/>
</dbReference>
<name>K1RYS3_9ZZZZ</name>
<dbReference type="EMBL" id="AJWZ01008605">
    <property type="protein sequence ID" value="EKC53657.1"/>
    <property type="molecule type" value="Genomic_DNA"/>
</dbReference>
<evidence type="ECO:0000313" key="2">
    <source>
        <dbReference type="EMBL" id="EKC53657.1"/>
    </source>
</evidence>
<organism evidence="2">
    <name type="scientific">human gut metagenome</name>
    <dbReference type="NCBI Taxonomy" id="408170"/>
    <lineage>
        <taxon>unclassified sequences</taxon>
        <taxon>metagenomes</taxon>
        <taxon>organismal metagenomes</taxon>
    </lineage>
</organism>
<protein>
    <submittedName>
        <fullName evidence="2">Integrase catalytic region</fullName>
    </submittedName>
</protein>
<dbReference type="AlphaFoldDB" id="K1RYS3"/>